<feature type="transmembrane region" description="Helical" evidence="8">
    <location>
        <begin position="43"/>
        <end position="64"/>
    </location>
</feature>
<proteinExistence type="predicted"/>
<dbReference type="EMBL" id="JAFJYH010000047">
    <property type="protein sequence ID" value="KAG4422569.1"/>
    <property type="molecule type" value="Genomic_DNA"/>
</dbReference>
<evidence type="ECO:0000313" key="10">
    <source>
        <dbReference type="Proteomes" id="UP000664132"/>
    </source>
</evidence>
<evidence type="ECO:0000256" key="6">
    <source>
        <dbReference type="ARBA" id="ARBA00023065"/>
    </source>
</evidence>
<reference evidence="9" key="1">
    <citation type="submission" date="2021-02" db="EMBL/GenBank/DDBJ databases">
        <title>Genome sequence Cadophora malorum strain M34.</title>
        <authorList>
            <person name="Stefanovic E."/>
            <person name="Vu D."/>
            <person name="Scully C."/>
            <person name="Dijksterhuis J."/>
            <person name="Roader J."/>
            <person name="Houbraken J."/>
        </authorList>
    </citation>
    <scope>NUCLEOTIDE SEQUENCE</scope>
    <source>
        <strain evidence="9">M34</strain>
    </source>
</reference>
<feature type="transmembrane region" description="Helical" evidence="8">
    <location>
        <begin position="240"/>
        <end position="259"/>
    </location>
</feature>
<evidence type="ECO:0000256" key="4">
    <source>
        <dbReference type="ARBA" id="ARBA00022692"/>
    </source>
</evidence>
<evidence type="ECO:0000256" key="3">
    <source>
        <dbReference type="ARBA" id="ARBA00022475"/>
    </source>
</evidence>
<dbReference type="Proteomes" id="UP000664132">
    <property type="component" value="Unassembled WGS sequence"/>
</dbReference>
<keyword evidence="10" id="KW-1185">Reference proteome</keyword>
<evidence type="ECO:0000256" key="1">
    <source>
        <dbReference type="ARBA" id="ARBA00004651"/>
    </source>
</evidence>
<keyword evidence="5 8" id="KW-1133">Transmembrane helix</keyword>
<evidence type="ECO:0000256" key="7">
    <source>
        <dbReference type="ARBA" id="ARBA00023136"/>
    </source>
</evidence>
<comment type="caution">
    <text evidence="9">The sequence shown here is derived from an EMBL/GenBank/DDBJ whole genome shotgun (WGS) entry which is preliminary data.</text>
</comment>
<feature type="transmembrane region" description="Helical" evidence="8">
    <location>
        <begin position="70"/>
        <end position="89"/>
    </location>
</feature>
<keyword evidence="6" id="KW-0406">Ion transport</keyword>
<accession>A0A8H7WD06</accession>
<dbReference type="GO" id="GO:0005886">
    <property type="term" value="C:plasma membrane"/>
    <property type="evidence" value="ECO:0007669"/>
    <property type="project" value="UniProtKB-SubCell"/>
</dbReference>
<keyword evidence="4 8" id="KW-0812">Transmembrane</keyword>
<name>A0A8H7WD06_9HELO</name>
<organism evidence="9 10">
    <name type="scientific">Cadophora malorum</name>
    <dbReference type="NCBI Taxonomy" id="108018"/>
    <lineage>
        <taxon>Eukaryota</taxon>
        <taxon>Fungi</taxon>
        <taxon>Dikarya</taxon>
        <taxon>Ascomycota</taxon>
        <taxon>Pezizomycotina</taxon>
        <taxon>Leotiomycetes</taxon>
        <taxon>Helotiales</taxon>
        <taxon>Ploettnerulaceae</taxon>
        <taxon>Cadophora</taxon>
    </lineage>
</organism>
<dbReference type="Pfam" id="PF25539">
    <property type="entry name" value="Bestrophin_2"/>
    <property type="match status" value="1"/>
</dbReference>
<keyword evidence="7 8" id="KW-0472">Membrane</keyword>
<dbReference type="PANTHER" id="PTHR33281">
    <property type="entry name" value="UPF0187 PROTEIN YNEE"/>
    <property type="match status" value="1"/>
</dbReference>
<feature type="transmembrane region" description="Helical" evidence="8">
    <location>
        <begin position="265"/>
        <end position="284"/>
    </location>
</feature>
<sequence length="364" mass="41584">MRSQHHHQYTSLHGWHADQRQRRRGSRWIPYSLRWKGGIFVKILPQIIFSGLVALGVCAASSFMGAELSMHTPILFPAFGFVVGLAISFRMQASYSRWWDGRTQWERLSTLSRSFARTVWVHIPWPSEAAMDEEFPNEGKRLAIQCTHILAVALKHHLRDERDWDSCVQLRNLLSYLPDYPYSNNNHPITITMYMGYYIEHTRLTTNMDAQVYTHLLAQVEGLTAVVSACERLLRTPIPLGYNIAISRIVWIFILGLPTQLWRELHWWSVPVTMVTAYALFALAEVGLEIENPWGEGPNDLDLDRYCNLLALDLEEIVSAKLPTDGWFGAQTSACNTPGSATPKVDDNARLAVTKQHFGDLEYV</sequence>
<evidence type="ECO:0000256" key="8">
    <source>
        <dbReference type="SAM" id="Phobius"/>
    </source>
</evidence>
<gene>
    <name evidence="9" type="ORF">IFR04_004338</name>
</gene>
<dbReference type="InterPro" id="IPR044669">
    <property type="entry name" value="YneE/VCCN1/2-like"/>
</dbReference>
<protein>
    <submittedName>
        <fullName evidence="9">Uncharacterized protein</fullName>
    </submittedName>
</protein>
<comment type="subcellular location">
    <subcellularLocation>
        <location evidence="1">Cell membrane</location>
        <topology evidence="1">Multi-pass membrane protein</topology>
    </subcellularLocation>
</comment>
<dbReference type="PANTHER" id="PTHR33281:SF19">
    <property type="entry name" value="VOLTAGE-DEPENDENT ANION CHANNEL-FORMING PROTEIN YNEE"/>
    <property type="match status" value="1"/>
</dbReference>
<keyword evidence="3" id="KW-1003">Cell membrane</keyword>
<dbReference type="GO" id="GO:0005254">
    <property type="term" value="F:chloride channel activity"/>
    <property type="evidence" value="ECO:0007669"/>
    <property type="project" value="InterPro"/>
</dbReference>
<dbReference type="OrthoDB" id="1368at2759"/>
<keyword evidence="2" id="KW-0813">Transport</keyword>
<evidence type="ECO:0000256" key="2">
    <source>
        <dbReference type="ARBA" id="ARBA00022448"/>
    </source>
</evidence>
<evidence type="ECO:0000256" key="5">
    <source>
        <dbReference type="ARBA" id="ARBA00022989"/>
    </source>
</evidence>
<dbReference type="AlphaFoldDB" id="A0A8H7WD06"/>
<evidence type="ECO:0000313" key="9">
    <source>
        <dbReference type="EMBL" id="KAG4422569.1"/>
    </source>
</evidence>